<dbReference type="GO" id="GO:0005576">
    <property type="term" value="C:extracellular region"/>
    <property type="evidence" value="ECO:0007669"/>
    <property type="project" value="InterPro"/>
</dbReference>
<evidence type="ECO:0000313" key="3">
    <source>
        <dbReference type="Proteomes" id="UP000887577"/>
    </source>
</evidence>
<sequence length="93" mass="9912">MPLSCPSGTFYSAFTEMCDYKANVVECGGIAPTKQPIAQNPVMIPQSPYGRRPEQPALQATVTPQISYGQNPQPAQQAPAKSTNPCASLTNDL</sequence>
<organism evidence="3 4">
    <name type="scientific">Panagrolaimus superbus</name>
    <dbReference type="NCBI Taxonomy" id="310955"/>
    <lineage>
        <taxon>Eukaryota</taxon>
        <taxon>Metazoa</taxon>
        <taxon>Ecdysozoa</taxon>
        <taxon>Nematoda</taxon>
        <taxon>Chromadorea</taxon>
        <taxon>Rhabditida</taxon>
        <taxon>Tylenchina</taxon>
        <taxon>Panagrolaimomorpha</taxon>
        <taxon>Panagrolaimoidea</taxon>
        <taxon>Panagrolaimidae</taxon>
        <taxon>Panagrolaimus</taxon>
    </lineage>
</organism>
<protein>
    <submittedName>
        <fullName evidence="4">Chitin-binding type-2 domain-containing protein</fullName>
    </submittedName>
</protein>
<name>A0A914YMF1_9BILA</name>
<dbReference type="Proteomes" id="UP000887577">
    <property type="component" value="Unplaced"/>
</dbReference>
<proteinExistence type="predicted"/>
<evidence type="ECO:0000256" key="1">
    <source>
        <dbReference type="SAM" id="MobiDB-lite"/>
    </source>
</evidence>
<feature type="region of interest" description="Disordered" evidence="1">
    <location>
        <begin position="66"/>
        <end position="93"/>
    </location>
</feature>
<dbReference type="InterPro" id="IPR036508">
    <property type="entry name" value="Chitin-bd_dom_sf"/>
</dbReference>
<keyword evidence="3" id="KW-1185">Reference proteome</keyword>
<dbReference type="AlphaFoldDB" id="A0A914YMF1"/>
<evidence type="ECO:0000313" key="4">
    <source>
        <dbReference type="WBParaSite" id="PSU_v2.g20561.t1"/>
    </source>
</evidence>
<evidence type="ECO:0000259" key="2">
    <source>
        <dbReference type="Pfam" id="PF01607"/>
    </source>
</evidence>
<feature type="compositionally biased region" description="Polar residues" evidence="1">
    <location>
        <begin position="81"/>
        <end position="93"/>
    </location>
</feature>
<accession>A0A914YMF1</accession>
<dbReference type="GO" id="GO:0008061">
    <property type="term" value="F:chitin binding"/>
    <property type="evidence" value="ECO:0007669"/>
    <property type="project" value="InterPro"/>
</dbReference>
<dbReference type="InterPro" id="IPR002557">
    <property type="entry name" value="Chitin-bd_dom"/>
</dbReference>
<reference evidence="4" key="1">
    <citation type="submission" date="2022-11" db="UniProtKB">
        <authorList>
            <consortium name="WormBaseParasite"/>
        </authorList>
    </citation>
    <scope>IDENTIFICATION</scope>
</reference>
<feature type="domain" description="Chitin-binding type-2" evidence="2">
    <location>
        <begin position="4"/>
        <end position="27"/>
    </location>
</feature>
<dbReference type="WBParaSite" id="PSU_v2.g20561.t1">
    <property type="protein sequence ID" value="PSU_v2.g20561.t1"/>
    <property type="gene ID" value="PSU_v2.g20561"/>
</dbReference>
<dbReference type="Pfam" id="PF01607">
    <property type="entry name" value="CBM_14"/>
    <property type="match status" value="1"/>
</dbReference>
<dbReference type="SUPFAM" id="SSF57625">
    <property type="entry name" value="Invertebrate chitin-binding proteins"/>
    <property type="match status" value="1"/>
</dbReference>